<evidence type="ECO:0000313" key="9">
    <source>
        <dbReference type="EMBL" id="RLJ90718.1"/>
    </source>
</evidence>
<evidence type="ECO:0000259" key="8">
    <source>
        <dbReference type="PROSITE" id="PS50850"/>
    </source>
</evidence>
<name>A0A497YI94_9BACL</name>
<dbReference type="PANTHER" id="PTHR43266">
    <property type="entry name" value="MACROLIDE-EFFLUX PROTEIN"/>
    <property type="match status" value="1"/>
</dbReference>
<evidence type="ECO:0000256" key="5">
    <source>
        <dbReference type="ARBA" id="ARBA00022989"/>
    </source>
</evidence>
<sequence length="478" mass="52133">MGMMRRLLPLKSLGIDPVYRMRRIWRHMGEQGWHHDRNLVPKTISLGGGIFFFVQKKRKAVAEMKKIWNDKEWREPAILLTGIGIANFGAWVYLIALNLIVLDMTGSALAVAGLYIVKPAATLLTNFWSGSVIDRTNQRNLMITLDVLRALLIACLPFASSVWLIYVFVLLINMAGSMFEPASMSYITKLIPEKNRQRFNAFRSLIDSGAFLIGPAVAGILFMMGTPVIAIYLNAAALVTSALILSTMPKLEHKAAAAVIPTRMSWEIIRADWRIVIAFSKRHVLVMTVFFLFSCMMVMATAIDSQEATFSKRVLGLTDGEYGFLVSVAGAGIIFGAIVNTVFTKRLTVAALIGGGSVLVSLGYLVYAFSSSFAVAALGFFILAFSLAFANIGFHTFTQNNIPVEVMGRTVSVYGLLEALLIIMVTAIIGVASELVSVQPVVIASTAVMFGISLLLFWMSLKLTAATSGELASATNKS</sequence>
<feature type="transmembrane region" description="Helical" evidence="7">
    <location>
        <begin position="108"/>
        <end position="128"/>
    </location>
</feature>
<evidence type="ECO:0000256" key="7">
    <source>
        <dbReference type="SAM" id="Phobius"/>
    </source>
</evidence>
<evidence type="ECO:0000256" key="4">
    <source>
        <dbReference type="ARBA" id="ARBA00022692"/>
    </source>
</evidence>
<dbReference type="GO" id="GO:0005886">
    <property type="term" value="C:plasma membrane"/>
    <property type="evidence" value="ECO:0007669"/>
    <property type="project" value="UniProtKB-SubCell"/>
</dbReference>
<dbReference type="PRINTS" id="PR01988">
    <property type="entry name" value="EXPORTERBACE"/>
</dbReference>
<feature type="transmembrane region" description="Helical" evidence="7">
    <location>
        <begin position="77"/>
        <end position="102"/>
    </location>
</feature>
<dbReference type="InterPro" id="IPR036259">
    <property type="entry name" value="MFS_trans_sf"/>
</dbReference>
<feature type="transmembrane region" description="Helical" evidence="7">
    <location>
        <begin position="284"/>
        <end position="303"/>
    </location>
</feature>
<dbReference type="SUPFAM" id="SSF103473">
    <property type="entry name" value="MFS general substrate transporter"/>
    <property type="match status" value="1"/>
</dbReference>
<feature type="domain" description="Major facilitator superfamily (MFS) profile" evidence="8">
    <location>
        <begin position="75"/>
        <end position="465"/>
    </location>
</feature>
<evidence type="ECO:0000256" key="3">
    <source>
        <dbReference type="ARBA" id="ARBA00022475"/>
    </source>
</evidence>
<feature type="transmembrane region" description="Helical" evidence="7">
    <location>
        <begin position="438"/>
        <end position="458"/>
    </location>
</feature>
<feature type="transmembrane region" description="Helical" evidence="7">
    <location>
        <begin position="323"/>
        <end position="342"/>
    </location>
</feature>
<organism evidence="9 10">
    <name type="scientific">Planococcus citreus</name>
    <dbReference type="NCBI Taxonomy" id="1373"/>
    <lineage>
        <taxon>Bacteria</taxon>
        <taxon>Bacillati</taxon>
        <taxon>Bacillota</taxon>
        <taxon>Bacilli</taxon>
        <taxon>Bacillales</taxon>
        <taxon>Caryophanaceae</taxon>
        <taxon>Planococcus</taxon>
    </lineage>
</organism>
<protein>
    <submittedName>
        <fullName evidence="9">Sugar phosphate permease</fullName>
    </submittedName>
</protein>
<feature type="transmembrane region" description="Helical" evidence="7">
    <location>
        <begin position="413"/>
        <end position="432"/>
    </location>
</feature>
<dbReference type="PANTHER" id="PTHR43266:SF2">
    <property type="entry name" value="MAJOR FACILITATOR SUPERFAMILY (MFS) PROFILE DOMAIN-CONTAINING PROTEIN"/>
    <property type="match status" value="1"/>
</dbReference>
<comment type="caution">
    <text evidence="9">The sequence shown here is derived from an EMBL/GenBank/DDBJ whole genome shotgun (WGS) entry which is preliminary data.</text>
</comment>
<evidence type="ECO:0000313" key="10">
    <source>
        <dbReference type="Proteomes" id="UP000280791"/>
    </source>
</evidence>
<keyword evidence="3" id="KW-1003">Cell membrane</keyword>
<keyword evidence="2" id="KW-0813">Transport</keyword>
<keyword evidence="5 7" id="KW-1133">Transmembrane helix</keyword>
<keyword evidence="6 7" id="KW-0472">Membrane</keyword>
<proteinExistence type="predicted"/>
<dbReference type="AlphaFoldDB" id="A0A497YI94"/>
<dbReference type="InterPro" id="IPR020846">
    <property type="entry name" value="MFS_dom"/>
</dbReference>
<reference evidence="9 10" key="1">
    <citation type="submission" date="2018-10" db="EMBL/GenBank/DDBJ databases">
        <title>Genomic Encyclopedia of Type Strains, Phase IV (KMG-IV): sequencing the most valuable type-strain genomes for metagenomic binning, comparative biology and taxonomic classification.</title>
        <authorList>
            <person name="Goeker M."/>
        </authorList>
    </citation>
    <scope>NUCLEOTIDE SEQUENCE [LARGE SCALE GENOMIC DNA]</scope>
    <source>
        <strain evidence="9 10">DSM 20549</strain>
    </source>
</reference>
<gene>
    <name evidence="9" type="ORF">DFR62_0866</name>
</gene>
<keyword evidence="4 7" id="KW-0812">Transmembrane</keyword>
<dbReference type="Proteomes" id="UP000280791">
    <property type="component" value="Unassembled WGS sequence"/>
</dbReference>
<dbReference type="PROSITE" id="PS50850">
    <property type="entry name" value="MFS"/>
    <property type="match status" value="1"/>
</dbReference>
<dbReference type="InterPro" id="IPR011701">
    <property type="entry name" value="MFS"/>
</dbReference>
<keyword evidence="10" id="KW-1185">Reference proteome</keyword>
<dbReference type="EMBL" id="RCCP01000001">
    <property type="protein sequence ID" value="RLJ90718.1"/>
    <property type="molecule type" value="Genomic_DNA"/>
</dbReference>
<comment type="subcellular location">
    <subcellularLocation>
        <location evidence="1">Cell membrane</location>
        <topology evidence="1">Multi-pass membrane protein</topology>
    </subcellularLocation>
</comment>
<accession>A0A497YI94</accession>
<dbReference type="InterPro" id="IPR022324">
    <property type="entry name" value="Bacilysin_exporter_BacE_put"/>
</dbReference>
<evidence type="ECO:0000256" key="1">
    <source>
        <dbReference type="ARBA" id="ARBA00004651"/>
    </source>
</evidence>
<dbReference type="CDD" id="cd06173">
    <property type="entry name" value="MFS_MefA_like"/>
    <property type="match status" value="1"/>
</dbReference>
<evidence type="ECO:0000256" key="6">
    <source>
        <dbReference type="ARBA" id="ARBA00023136"/>
    </source>
</evidence>
<feature type="transmembrane region" description="Helical" evidence="7">
    <location>
        <begin position="349"/>
        <end position="367"/>
    </location>
</feature>
<evidence type="ECO:0000256" key="2">
    <source>
        <dbReference type="ARBA" id="ARBA00022448"/>
    </source>
</evidence>
<feature type="transmembrane region" description="Helical" evidence="7">
    <location>
        <begin position="205"/>
        <end position="223"/>
    </location>
</feature>
<dbReference type="GO" id="GO:0022857">
    <property type="term" value="F:transmembrane transporter activity"/>
    <property type="evidence" value="ECO:0007669"/>
    <property type="project" value="InterPro"/>
</dbReference>
<feature type="transmembrane region" description="Helical" evidence="7">
    <location>
        <begin position="373"/>
        <end position="392"/>
    </location>
</feature>
<dbReference type="Gene3D" id="1.20.1250.20">
    <property type="entry name" value="MFS general substrate transporter like domains"/>
    <property type="match status" value="1"/>
</dbReference>
<dbReference type="Pfam" id="PF07690">
    <property type="entry name" value="MFS_1"/>
    <property type="match status" value="1"/>
</dbReference>